<evidence type="ECO:0000256" key="1">
    <source>
        <dbReference type="SAM" id="Phobius"/>
    </source>
</evidence>
<proteinExistence type="predicted"/>
<feature type="transmembrane region" description="Helical" evidence="1">
    <location>
        <begin position="147"/>
        <end position="170"/>
    </location>
</feature>
<sequence length="413" mass="43556">MSPRFSGWFLVIRRNCIKVGAGIALLFAVLAVLVIVDPGTYNVYATAGTGAASFTINILGPIAAACGAYEAHRLQCARLLLTVRVRSRAVVVLWQLGPIVVGMFLVFLICTQLVGVLSDLGFYIPDVAVALSALAGLVIYTGIGAILGAVLVPAIAVPAALVGVYLWLAFSPTSELLWLRHLTGVSFDCCVNEFELDGAVLAATVLLAAATVFAACTVVGGRFAPKGLVSAVVAVIAALLVAVQLVDHLGPAPVAPRSTAMVCAGEHPRVCLWPEHAAEIDATVLMATAISYEFKEAGIQLPATASEAIADPETTWPFAVHPLDMSESALRRRLVMGLIPADTCAGVRGLTTPDITLMAWVMLKAGMSREDLDSNPMVDQLVADQLKIIDAMSPTERGDWWRTARSAPQTCVQ</sequence>
<dbReference type="RefSeq" id="WP_124797868.1">
    <property type="nucleotide sequence ID" value="NZ_CP034170.1"/>
</dbReference>
<evidence type="ECO:0000259" key="2">
    <source>
        <dbReference type="Pfam" id="PF23866"/>
    </source>
</evidence>
<keyword evidence="1" id="KW-1133">Transmembrane helix</keyword>
<feature type="transmembrane region" description="Helical" evidence="1">
    <location>
        <begin position="42"/>
        <end position="69"/>
    </location>
</feature>
<feature type="transmembrane region" description="Helical" evidence="1">
    <location>
        <begin position="16"/>
        <end position="36"/>
    </location>
</feature>
<feature type="domain" description="DUF7224" evidence="2">
    <location>
        <begin position="270"/>
        <end position="411"/>
    </location>
</feature>
<dbReference type="EMBL" id="CP034170">
    <property type="protein sequence ID" value="AZI57183.1"/>
    <property type="molecule type" value="Genomic_DNA"/>
</dbReference>
<gene>
    <name evidence="3" type="ORF">EH165_02440</name>
</gene>
<dbReference type="OrthoDB" id="4965457at2"/>
<evidence type="ECO:0000313" key="3">
    <source>
        <dbReference type="EMBL" id="AZI57183.1"/>
    </source>
</evidence>
<accession>A0A3G8ZIM6</accession>
<reference evidence="3 4" key="1">
    <citation type="submission" date="2018-11" db="EMBL/GenBank/DDBJ databases">
        <authorList>
            <person name="Da X."/>
        </authorList>
    </citation>
    <scope>NUCLEOTIDE SEQUENCE [LARGE SCALE GENOMIC DNA]</scope>
    <source>
        <strain evidence="3 4">S14-144</strain>
    </source>
</reference>
<name>A0A3G8ZIM6_9ACTN</name>
<dbReference type="AlphaFoldDB" id="A0A3G8ZIM6"/>
<dbReference type="KEGG" id="nak:EH165_02440"/>
<feature type="transmembrane region" description="Helical" evidence="1">
    <location>
        <begin position="200"/>
        <end position="220"/>
    </location>
</feature>
<reference evidence="3 4" key="2">
    <citation type="submission" date="2018-12" db="EMBL/GenBank/DDBJ databases">
        <title>Nakamurella antarcticus sp. nov., isolated from Antarctica South Shetland Islands soil.</title>
        <authorList>
            <person name="Peng F."/>
        </authorList>
    </citation>
    <scope>NUCLEOTIDE SEQUENCE [LARGE SCALE GENOMIC DNA]</scope>
    <source>
        <strain evidence="3 4">S14-144</strain>
    </source>
</reference>
<feature type="transmembrane region" description="Helical" evidence="1">
    <location>
        <begin position="227"/>
        <end position="246"/>
    </location>
</feature>
<organism evidence="3 4">
    <name type="scientific">Nakamurella antarctica</name>
    <dbReference type="NCBI Taxonomy" id="1902245"/>
    <lineage>
        <taxon>Bacteria</taxon>
        <taxon>Bacillati</taxon>
        <taxon>Actinomycetota</taxon>
        <taxon>Actinomycetes</taxon>
        <taxon>Nakamurellales</taxon>
        <taxon>Nakamurellaceae</taxon>
        <taxon>Nakamurella</taxon>
    </lineage>
</organism>
<keyword evidence="4" id="KW-1185">Reference proteome</keyword>
<evidence type="ECO:0000313" key="4">
    <source>
        <dbReference type="Proteomes" id="UP000268084"/>
    </source>
</evidence>
<keyword evidence="1" id="KW-0812">Transmembrane</keyword>
<feature type="transmembrane region" description="Helical" evidence="1">
    <location>
        <begin position="120"/>
        <end position="140"/>
    </location>
</feature>
<keyword evidence="1" id="KW-0472">Membrane</keyword>
<dbReference type="Proteomes" id="UP000268084">
    <property type="component" value="Chromosome"/>
</dbReference>
<dbReference type="InterPro" id="IPR055648">
    <property type="entry name" value="DUF7224"/>
</dbReference>
<feature type="transmembrane region" description="Helical" evidence="1">
    <location>
        <begin position="90"/>
        <end position="114"/>
    </location>
</feature>
<dbReference type="Pfam" id="PF23866">
    <property type="entry name" value="DUF7224"/>
    <property type="match status" value="1"/>
</dbReference>
<protein>
    <recommendedName>
        <fullName evidence="2">DUF7224 domain-containing protein</fullName>
    </recommendedName>
</protein>